<feature type="domain" description="SH3" evidence="14">
    <location>
        <begin position="1045"/>
        <end position="1113"/>
    </location>
</feature>
<feature type="domain" description="Fibronectin type-III" evidence="15">
    <location>
        <begin position="505"/>
        <end position="606"/>
    </location>
</feature>
<feature type="compositionally biased region" description="Low complexity" evidence="13">
    <location>
        <begin position="666"/>
        <end position="682"/>
    </location>
</feature>
<dbReference type="PRINTS" id="PR00452">
    <property type="entry name" value="SH3DOMAIN"/>
</dbReference>
<comment type="subcellular location">
    <subcellularLocation>
        <location evidence="1">Cell membrane</location>
    </subcellularLocation>
    <subcellularLocation>
        <location evidence="8">Synapse</location>
    </subcellularLocation>
</comment>
<evidence type="ECO:0000256" key="10">
    <source>
        <dbReference type="ARBA" id="ARBA00068024"/>
    </source>
</evidence>
<dbReference type="Gene3D" id="2.30.30.40">
    <property type="entry name" value="SH3 Domains"/>
    <property type="match status" value="3"/>
</dbReference>
<accession>A0A452V375</accession>
<dbReference type="Pfam" id="PF00041">
    <property type="entry name" value="fn3"/>
    <property type="match status" value="1"/>
</dbReference>
<keyword evidence="7" id="KW-0472">Membrane</keyword>
<dbReference type="PANTHER" id="PTHR14234:SF18">
    <property type="entry name" value="RIMS-BINDING PROTEIN 2"/>
    <property type="match status" value="1"/>
</dbReference>
<dbReference type="GO" id="GO:0045202">
    <property type="term" value="C:synapse"/>
    <property type="evidence" value="ECO:0007669"/>
    <property type="project" value="UniProtKB-SubCell"/>
</dbReference>
<dbReference type="CDD" id="cd12014">
    <property type="entry name" value="SH3_RIM-BP_1"/>
    <property type="match status" value="1"/>
</dbReference>
<dbReference type="Pfam" id="PF25523">
    <property type="entry name" value="Ig_RIMBP2"/>
    <property type="match status" value="1"/>
</dbReference>
<feature type="compositionally biased region" description="Low complexity" evidence="13">
    <location>
        <begin position="1261"/>
        <end position="1270"/>
    </location>
</feature>
<feature type="region of interest" description="Disordered" evidence="13">
    <location>
        <begin position="904"/>
        <end position="953"/>
    </location>
</feature>
<comment type="function">
    <text evidence="9">Plays a role in the synaptic transmission as bifunctional linker that interacts simultaneously with RIMS1, RIMS2, CACNA1D and CACNA1B.</text>
</comment>
<sequence>MREAAERRQQLELEHEQALAVLHAKQQEIDLLQKAQVEAKKEHEGAVRLLESKVRELEEKCRTQSEQFSLLSQDLERLRRHAGKIDLLGGSAGASLDLPASGKPFPQFLNGLAPSIGRGQESALGSRAVIGDHIRPLPLPAALPEPLSVRPAFLSRPASPRCRFESDMDNERNSNTAKQRYSGKVHLCVARYSYNPFDGPNENPEAELPLTAGKYLYVYGDMDEDGFYEGELLDGQRGLVPSNFVDFVQDNESRLASTLGNEQDQNLINHASLGLEGENILDLHAPAHIDAGLTDNGAGTLGVNIDEIGEDIVPYPRKITLIKQLARSVIVAWEPPAVPPGWGTVSSYNVLVDQETRVSLTLGSRTKALIEKLNTAACTYRISVQCVTSRGSSDELQCTLLVGKDVVVAPSHLRVDNITQISAQLSWQPTNSNYSHVIFLNEEELDVVKAARYKYQFFNLRPNMAYKVKVLAKPHQMPWQLPLEQREKKEAFVEFSTLPAGPPAPPQDVTVHAGATPATVQVSWKPPALTTAGLSNGANVSGYGVYAKGQRVAEVISPVADSIAVELVRLRSLEAKGVTVRTLSAQGESMDSATAAIPPDLLVPPTPHPRTAPTPKPLASAGAPDTKDEHLGPHVAMDGTWEQSGAPAPAHGHMLEPPSLQGSGPGRRCPPGRGLPQPQGTPVSTSVAKAMAREAAQRVAESSRLEKRSIFLERGGGQYTNSDEEDSYDSPDIKRRGASVDDFLKGSELGKQPHCCHGDEYHTESSRGSDLSDIMEEDEEELYSEMQLEDGGRRRPSGTSHSALKECSQSSSTEGLFLEQPEHPQQTQHSTRLFSIPEVAEEGEHLELLHKQGLGSPDSGLDCGSEEEELRFSFRSTAKCSPGPGHCPCRRSLRPLLARRRTLTRQSSIEEDFGEQVDPSDVLRSDDAHPSPERSAPRKYGWEEPPGHQGWRDVWKKSINMPDSRATAQEAPPRVAEGPLILGNPVSAGRADRADHVRRRFSHGSAGPQRSRPMMVPSIDEYSERDRLSPDFYEESETDPGAEELPARIFVALFDYDPLTMSPNPDAAEEELPFKEGQIIKVYGDKDADGFYRGETCARLGLIPCNMVSEIQADDEEMMDQLLRQGFLPLNTPVEKIERSRRSSRHPGATRRVVALYDYDPRESSPNIDVEAELTFCTGDIITVFGEIDEDGFYYGELNGQKGLVPSNFLEEVPDDVEVYLSDAPCHYSRDAPVRSKAKRVPPEGSGTARRAPSPTAHLHSGSPPSSMGTGSPGRGREMSSKKKKGLLSKGKKLLKKLGAVK</sequence>
<evidence type="ECO:0000256" key="2">
    <source>
        <dbReference type="ARBA" id="ARBA00010749"/>
    </source>
</evidence>
<feature type="compositionally biased region" description="Basic and acidic residues" evidence="13">
    <location>
        <begin position="756"/>
        <end position="767"/>
    </location>
</feature>
<keyword evidence="12" id="KW-0175">Coiled coil</keyword>
<dbReference type="InterPro" id="IPR001452">
    <property type="entry name" value="SH3_domain"/>
</dbReference>
<feature type="compositionally biased region" description="Basic and acidic residues" evidence="13">
    <location>
        <begin position="921"/>
        <end position="953"/>
    </location>
</feature>
<dbReference type="CDD" id="cd00063">
    <property type="entry name" value="FN3"/>
    <property type="match status" value="3"/>
</dbReference>
<keyword evidence="3 11" id="KW-0728">SH3 domain</keyword>
<evidence type="ECO:0000313" key="16">
    <source>
        <dbReference type="Ensembl" id="ENSUMAP00000027910"/>
    </source>
</evidence>
<dbReference type="FunFam" id="2.30.30.40:FF:000006">
    <property type="entry name" value="RIMS-binding protein 2 isoform X1"/>
    <property type="match status" value="1"/>
</dbReference>
<dbReference type="SUPFAM" id="SSF49265">
    <property type="entry name" value="Fibronectin type III"/>
    <property type="match status" value="2"/>
</dbReference>
<evidence type="ECO:0000256" key="1">
    <source>
        <dbReference type="ARBA" id="ARBA00004236"/>
    </source>
</evidence>
<evidence type="ECO:0000256" key="3">
    <source>
        <dbReference type="ARBA" id="ARBA00022443"/>
    </source>
</evidence>
<dbReference type="GeneTree" id="ENSGT00950000183203"/>
<dbReference type="Pfam" id="PF07653">
    <property type="entry name" value="SH3_2"/>
    <property type="match status" value="1"/>
</dbReference>
<evidence type="ECO:0000256" key="9">
    <source>
        <dbReference type="ARBA" id="ARBA00054159"/>
    </source>
</evidence>
<name>A0A452V375_URSMA</name>
<dbReference type="InterPro" id="IPR057884">
    <property type="entry name" value="FN3_RIM-BP1/2/3"/>
</dbReference>
<dbReference type="SMART" id="SM00326">
    <property type="entry name" value="SH3"/>
    <property type="match status" value="3"/>
</dbReference>
<dbReference type="GO" id="GO:0007274">
    <property type="term" value="P:neuromuscular synaptic transmission"/>
    <property type="evidence" value="ECO:0007669"/>
    <property type="project" value="TreeGrafter"/>
</dbReference>
<proteinExistence type="inferred from homology"/>
<reference evidence="16" key="1">
    <citation type="submission" date="2019-03" db="UniProtKB">
        <authorList>
            <consortium name="Ensembl"/>
        </authorList>
    </citation>
    <scope>IDENTIFICATION</scope>
</reference>
<dbReference type="InterPro" id="IPR036028">
    <property type="entry name" value="SH3-like_dom_sf"/>
</dbReference>
<dbReference type="CDD" id="cd12012">
    <property type="entry name" value="SH3_RIM-BP_2"/>
    <property type="match status" value="1"/>
</dbReference>
<feature type="domain" description="SH3" evidence="14">
    <location>
        <begin position="1148"/>
        <end position="1215"/>
    </location>
</feature>
<feature type="compositionally biased region" description="Pro residues" evidence="13">
    <location>
        <begin position="601"/>
        <end position="616"/>
    </location>
</feature>
<evidence type="ECO:0000256" key="7">
    <source>
        <dbReference type="ARBA" id="ARBA00023136"/>
    </source>
</evidence>
<evidence type="ECO:0000256" key="5">
    <source>
        <dbReference type="ARBA" id="ARBA00022737"/>
    </source>
</evidence>
<keyword evidence="6" id="KW-0770">Synapse</keyword>
<dbReference type="Gene3D" id="2.60.40.10">
    <property type="entry name" value="Immunoglobulins"/>
    <property type="match status" value="3"/>
</dbReference>
<evidence type="ECO:0000256" key="8">
    <source>
        <dbReference type="ARBA" id="ARBA00034103"/>
    </source>
</evidence>
<keyword evidence="4" id="KW-1003">Cell membrane</keyword>
<feature type="compositionally biased region" description="Basic residues" evidence="13">
    <location>
        <begin position="1282"/>
        <end position="1296"/>
    </location>
</feature>
<keyword evidence="5" id="KW-0677">Repeat</keyword>
<feature type="domain" description="Fibronectin type-III" evidence="15">
    <location>
        <begin position="313"/>
        <end position="406"/>
    </location>
</feature>
<dbReference type="PROSITE" id="PS50002">
    <property type="entry name" value="SH3"/>
    <property type="match status" value="3"/>
</dbReference>
<dbReference type="FunFam" id="2.60.40.10:FF:000072">
    <property type="entry name" value="RIMS-binding protein 2 isoform X1"/>
    <property type="match status" value="1"/>
</dbReference>
<dbReference type="Ensembl" id="ENSUMAT00000033021.1">
    <property type="protein sequence ID" value="ENSUMAP00000027910.1"/>
    <property type="gene ID" value="ENSUMAG00000020157.1"/>
</dbReference>
<feature type="coiled-coil region" evidence="12">
    <location>
        <begin position="1"/>
        <end position="74"/>
    </location>
</feature>
<feature type="region of interest" description="Disordered" evidence="13">
    <location>
        <begin position="716"/>
        <end position="735"/>
    </location>
</feature>
<evidence type="ECO:0000256" key="12">
    <source>
        <dbReference type="SAM" id="Coils"/>
    </source>
</evidence>
<dbReference type="InterPro" id="IPR003961">
    <property type="entry name" value="FN3_dom"/>
</dbReference>
<feature type="domain" description="SH3" evidence="14">
    <location>
        <begin position="183"/>
        <end position="250"/>
    </location>
</feature>
<gene>
    <name evidence="16" type="primary">RIMBP2</name>
</gene>
<dbReference type="InterPro" id="IPR013783">
    <property type="entry name" value="Ig-like_fold"/>
</dbReference>
<evidence type="ECO:0000259" key="14">
    <source>
        <dbReference type="PROSITE" id="PS50002"/>
    </source>
</evidence>
<dbReference type="InterPro" id="IPR035753">
    <property type="entry name" value="RIM-BP_SH3_2"/>
</dbReference>
<dbReference type="Pfam" id="PF14604">
    <property type="entry name" value="SH3_9"/>
    <property type="match status" value="2"/>
</dbReference>
<feature type="region of interest" description="Disordered" evidence="13">
    <location>
        <begin position="601"/>
        <end position="704"/>
    </location>
</feature>
<dbReference type="OMA" id="TAKCSPG"/>
<dbReference type="FunFam" id="2.30.30.40:FF:000016">
    <property type="entry name" value="RIMS-binding protein 2 isoform X2"/>
    <property type="match status" value="1"/>
</dbReference>
<dbReference type="GO" id="GO:0005886">
    <property type="term" value="C:plasma membrane"/>
    <property type="evidence" value="ECO:0007669"/>
    <property type="project" value="UniProtKB-SubCell"/>
</dbReference>
<organism evidence="16">
    <name type="scientific">Ursus maritimus</name>
    <name type="common">Polar bear</name>
    <name type="synonym">Thalarctos maritimus</name>
    <dbReference type="NCBI Taxonomy" id="29073"/>
    <lineage>
        <taxon>Eukaryota</taxon>
        <taxon>Metazoa</taxon>
        <taxon>Chordata</taxon>
        <taxon>Craniata</taxon>
        <taxon>Vertebrata</taxon>
        <taxon>Euteleostomi</taxon>
        <taxon>Mammalia</taxon>
        <taxon>Eutheria</taxon>
        <taxon>Laurasiatheria</taxon>
        <taxon>Carnivora</taxon>
        <taxon>Caniformia</taxon>
        <taxon>Ursidae</taxon>
        <taxon>Ursus</taxon>
    </lineage>
</organism>
<dbReference type="InterPro" id="IPR035755">
    <property type="entry name" value="RIM-BP_SH3_3"/>
</dbReference>
<feature type="compositionally biased region" description="Acidic residues" evidence="13">
    <location>
        <begin position="773"/>
        <end position="783"/>
    </location>
</feature>
<protein>
    <recommendedName>
        <fullName evidence="10">RIMS-binding protein 2</fullName>
    </recommendedName>
</protein>
<dbReference type="SUPFAM" id="SSF50044">
    <property type="entry name" value="SH3-domain"/>
    <property type="match status" value="3"/>
</dbReference>
<dbReference type="PANTHER" id="PTHR14234">
    <property type="entry name" value="RIM BINDING PROTEIN-RELATED"/>
    <property type="match status" value="1"/>
</dbReference>
<dbReference type="SMART" id="SM00060">
    <property type="entry name" value="FN3"/>
    <property type="match status" value="3"/>
</dbReference>
<dbReference type="CDD" id="cd12013">
    <property type="entry name" value="SH3_RIM-BP_3"/>
    <property type="match status" value="1"/>
</dbReference>
<dbReference type="PROSITE" id="PS50853">
    <property type="entry name" value="FN3"/>
    <property type="match status" value="2"/>
</dbReference>
<dbReference type="FunFam" id="2.30.30.40:FF:000023">
    <property type="entry name" value="RIMS-binding protein 2 isoform F"/>
    <property type="match status" value="1"/>
</dbReference>
<evidence type="ECO:0000256" key="6">
    <source>
        <dbReference type="ARBA" id="ARBA00023018"/>
    </source>
</evidence>
<evidence type="ECO:0000256" key="11">
    <source>
        <dbReference type="PROSITE-ProRule" id="PRU00192"/>
    </source>
</evidence>
<feature type="region of interest" description="Disordered" evidence="13">
    <location>
        <begin position="1231"/>
        <end position="1302"/>
    </location>
</feature>
<evidence type="ECO:0000256" key="4">
    <source>
        <dbReference type="ARBA" id="ARBA00022475"/>
    </source>
</evidence>
<evidence type="ECO:0000259" key="15">
    <source>
        <dbReference type="PROSITE" id="PS50853"/>
    </source>
</evidence>
<feature type="region of interest" description="Disordered" evidence="13">
    <location>
        <begin position="745"/>
        <end position="829"/>
    </location>
</feature>
<dbReference type="FunFam" id="2.60.40.10:FF:000643">
    <property type="entry name" value="RIMS-binding protein 2 isoform X1"/>
    <property type="match status" value="1"/>
</dbReference>
<evidence type="ECO:0000256" key="13">
    <source>
        <dbReference type="SAM" id="MobiDB-lite"/>
    </source>
</evidence>
<dbReference type="InterPro" id="IPR036116">
    <property type="entry name" value="FN3_sf"/>
</dbReference>
<feature type="region of interest" description="Disordered" evidence="13">
    <location>
        <begin position="977"/>
        <end position="1016"/>
    </location>
</feature>
<feature type="compositionally biased region" description="Basic and acidic residues" evidence="13">
    <location>
        <begin position="691"/>
        <end position="704"/>
    </location>
</feature>
<dbReference type="InterPro" id="IPR040325">
    <property type="entry name" value="RIMBP1/2/3"/>
</dbReference>
<comment type="similarity">
    <text evidence="2">Belongs to the RIMBP family.</text>
</comment>
<feature type="compositionally biased region" description="Polar residues" evidence="13">
    <location>
        <begin position="797"/>
        <end position="814"/>
    </location>
</feature>